<reference evidence="1" key="1">
    <citation type="journal article" date="2014" name="Front. Microbiol.">
        <title>High frequency of phylogenetically diverse reductive dehalogenase-homologous genes in deep subseafloor sedimentary metagenomes.</title>
        <authorList>
            <person name="Kawai M."/>
            <person name="Futagami T."/>
            <person name="Toyoda A."/>
            <person name="Takaki Y."/>
            <person name="Nishi S."/>
            <person name="Hori S."/>
            <person name="Arai W."/>
            <person name="Tsubouchi T."/>
            <person name="Morono Y."/>
            <person name="Uchiyama I."/>
            <person name="Ito T."/>
            <person name="Fujiyama A."/>
            <person name="Inagaki F."/>
            <person name="Takami H."/>
        </authorList>
    </citation>
    <scope>NUCLEOTIDE SEQUENCE</scope>
    <source>
        <strain evidence="1">Expedition CK06-06</strain>
    </source>
</reference>
<evidence type="ECO:0000313" key="1">
    <source>
        <dbReference type="EMBL" id="GAJ01468.1"/>
    </source>
</evidence>
<protein>
    <submittedName>
        <fullName evidence="1">Uncharacterized protein</fullName>
    </submittedName>
</protein>
<proteinExistence type="predicted"/>
<comment type="caution">
    <text evidence="1">The sequence shown here is derived from an EMBL/GenBank/DDBJ whole genome shotgun (WGS) entry which is preliminary data.</text>
</comment>
<sequence length="68" mass="7992">MIKSKWDSEVNDWVNRELNIYESDATGKLTEVITYHWETETLDTIEYCRSTISYDGNGNPSMNIVDIW</sequence>
<feature type="non-terminal residue" evidence="1">
    <location>
        <position position="68"/>
    </location>
</feature>
<accession>X1T822</accession>
<dbReference type="Gene3D" id="2.40.128.720">
    <property type="match status" value="1"/>
</dbReference>
<gene>
    <name evidence="1" type="ORF">S12H4_30032</name>
</gene>
<dbReference type="AlphaFoldDB" id="X1T822"/>
<dbReference type="EMBL" id="BARW01017373">
    <property type="protein sequence ID" value="GAJ01468.1"/>
    <property type="molecule type" value="Genomic_DNA"/>
</dbReference>
<name>X1T822_9ZZZZ</name>
<organism evidence="1">
    <name type="scientific">marine sediment metagenome</name>
    <dbReference type="NCBI Taxonomy" id="412755"/>
    <lineage>
        <taxon>unclassified sequences</taxon>
        <taxon>metagenomes</taxon>
        <taxon>ecological metagenomes</taxon>
    </lineage>
</organism>